<dbReference type="InterPro" id="IPR023214">
    <property type="entry name" value="HAD_sf"/>
</dbReference>
<dbReference type="EMBL" id="CP004121">
    <property type="protein sequence ID" value="AGF58315.1"/>
    <property type="molecule type" value="Genomic_DNA"/>
</dbReference>
<dbReference type="InterPro" id="IPR036412">
    <property type="entry name" value="HAD-like_sf"/>
</dbReference>
<dbReference type="Gene3D" id="3.40.50.1000">
    <property type="entry name" value="HAD superfamily/HAD-like"/>
    <property type="match status" value="1"/>
</dbReference>
<dbReference type="OrthoDB" id="5325692at2"/>
<accession>M1LYH8</accession>
<gene>
    <name evidence="1" type="ORF">Cspa_c45620</name>
</gene>
<sequence>MNSKDIKVSPLGKTWIFDIDGTIAKHNGYKIDGEDSLLQRAKEFFNNISEKDMIVFITSRTIDMKSETEKFLIKNGIRFDHIIYNAPFGERILINDKKPSGLETAIAINTDRDVFLATNFEVDERL</sequence>
<dbReference type="KEGG" id="csr:Cspa_c45620"/>
<dbReference type="PATRIC" id="fig|931276.5.peg.4598"/>
<evidence type="ECO:0000313" key="2">
    <source>
        <dbReference type="Proteomes" id="UP000011728"/>
    </source>
</evidence>
<dbReference type="AlphaFoldDB" id="M1LYH8"/>
<proteinExistence type="predicted"/>
<reference evidence="1 2" key="1">
    <citation type="submission" date="2013-02" db="EMBL/GenBank/DDBJ databases">
        <title>Genome sequence of Clostridium saccharoperbutylacetonicum N1-4(HMT).</title>
        <authorList>
            <person name="Poehlein A."/>
            <person name="Daniel R."/>
        </authorList>
    </citation>
    <scope>NUCLEOTIDE SEQUENCE [LARGE SCALE GENOMIC DNA]</scope>
    <source>
        <strain evidence="2">N1-4(HMT)</strain>
    </source>
</reference>
<dbReference type="SUPFAM" id="SSF56784">
    <property type="entry name" value="HAD-like"/>
    <property type="match status" value="1"/>
</dbReference>
<evidence type="ECO:0000313" key="1">
    <source>
        <dbReference type="EMBL" id="AGF58315.1"/>
    </source>
</evidence>
<name>M1LYH8_9CLOT</name>
<dbReference type="RefSeq" id="WP_015394626.1">
    <property type="nucleotide sequence ID" value="NC_020291.1"/>
</dbReference>
<dbReference type="HOGENOM" id="CLU_134963_0_0_9"/>
<dbReference type="eggNOG" id="COG0647">
    <property type="taxonomic scope" value="Bacteria"/>
</dbReference>
<dbReference type="Proteomes" id="UP000011728">
    <property type="component" value="Chromosome"/>
</dbReference>
<keyword evidence="2" id="KW-1185">Reference proteome</keyword>
<organism evidence="1 2">
    <name type="scientific">Clostridium saccharoperbutylacetonicum N1-4(HMT)</name>
    <dbReference type="NCBI Taxonomy" id="931276"/>
    <lineage>
        <taxon>Bacteria</taxon>
        <taxon>Bacillati</taxon>
        <taxon>Bacillota</taxon>
        <taxon>Clostridia</taxon>
        <taxon>Eubacteriales</taxon>
        <taxon>Clostridiaceae</taxon>
        <taxon>Clostridium</taxon>
    </lineage>
</organism>
<protein>
    <submittedName>
        <fullName evidence="1">Uncharacterized protein</fullName>
    </submittedName>
</protein>